<keyword evidence="4" id="KW-0443">Lipid metabolism</keyword>
<keyword evidence="3" id="KW-0808">Transferase</keyword>
<dbReference type="Pfam" id="PF00132">
    <property type="entry name" value="Hexapep"/>
    <property type="match status" value="1"/>
</dbReference>
<dbReference type="AlphaFoldDB" id="A0AAN8TU88"/>
<dbReference type="InterPro" id="IPR011004">
    <property type="entry name" value="Trimer_LpxA-like_sf"/>
</dbReference>
<dbReference type="EMBL" id="JBANQN010000003">
    <property type="protein sequence ID" value="KAK6793335.1"/>
    <property type="molecule type" value="Genomic_DNA"/>
</dbReference>
<dbReference type="InterPro" id="IPR001451">
    <property type="entry name" value="Hexapep"/>
</dbReference>
<dbReference type="NCBIfam" id="NF002060">
    <property type="entry name" value="PRK00892.1"/>
    <property type="match status" value="1"/>
</dbReference>
<accession>A0AAN8TU88</accession>
<keyword evidence="5" id="KW-0012">Acyltransferase</keyword>
<dbReference type="Gene3D" id="2.160.10.10">
    <property type="entry name" value="Hexapeptide repeat proteins"/>
    <property type="match status" value="1"/>
</dbReference>
<evidence type="ECO:0000313" key="6">
    <source>
        <dbReference type="EMBL" id="KAK6793335.1"/>
    </source>
</evidence>
<protein>
    <submittedName>
        <fullName evidence="6">Uncharacterized protein</fullName>
    </submittedName>
</protein>
<keyword evidence="7" id="KW-1185">Reference proteome</keyword>
<dbReference type="CDD" id="cd03352">
    <property type="entry name" value="LbH_LpxD"/>
    <property type="match status" value="1"/>
</dbReference>
<dbReference type="Proteomes" id="UP001371456">
    <property type="component" value="Unassembled WGS sequence"/>
</dbReference>
<dbReference type="GO" id="GO:0016410">
    <property type="term" value="F:N-acyltransferase activity"/>
    <property type="evidence" value="ECO:0007669"/>
    <property type="project" value="InterPro"/>
</dbReference>
<dbReference type="GO" id="GO:0016020">
    <property type="term" value="C:membrane"/>
    <property type="evidence" value="ECO:0007669"/>
    <property type="project" value="GOC"/>
</dbReference>
<reference evidence="6 7" key="1">
    <citation type="submission" date="2024-02" db="EMBL/GenBank/DDBJ databases">
        <title>de novo genome assembly of Solanum bulbocastanum strain 11H21.</title>
        <authorList>
            <person name="Hosaka A.J."/>
        </authorList>
    </citation>
    <scope>NUCLEOTIDE SEQUENCE [LARGE SCALE GENOMIC DNA]</scope>
    <source>
        <tissue evidence="6">Young leaves</tissue>
    </source>
</reference>
<evidence type="ECO:0000256" key="5">
    <source>
        <dbReference type="ARBA" id="ARBA00023315"/>
    </source>
</evidence>
<organism evidence="6 7">
    <name type="scientific">Solanum bulbocastanum</name>
    <name type="common">Wild potato</name>
    <dbReference type="NCBI Taxonomy" id="147425"/>
    <lineage>
        <taxon>Eukaryota</taxon>
        <taxon>Viridiplantae</taxon>
        <taxon>Streptophyta</taxon>
        <taxon>Embryophyta</taxon>
        <taxon>Tracheophyta</taxon>
        <taxon>Spermatophyta</taxon>
        <taxon>Magnoliopsida</taxon>
        <taxon>eudicotyledons</taxon>
        <taxon>Gunneridae</taxon>
        <taxon>Pentapetalae</taxon>
        <taxon>asterids</taxon>
        <taxon>lamiids</taxon>
        <taxon>Solanales</taxon>
        <taxon>Solanaceae</taxon>
        <taxon>Solanoideae</taxon>
        <taxon>Solaneae</taxon>
        <taxon>Solanum</taxon>
    </lineage>
</organism>
<dbReference type="GO" id="GO:0009245">
    <property type="term" value="P:lipid A biosynthetic process"/>
    <property type="evidence" value="ECO:0007669"/>
    <property type="project" value="UniProtKB-KW"/>
</dbReference>
<dbReference type="PANTHER" id="PTHR43378:SF2">
    <property type="entry name" value="UDP-3-O-ACYLGLUCOSAMINE N-ACYLTRANSFERASE 1, MITOCHONDRIAL-RELATED"/>
    <property type="match status" value="1"/>
</dbReference>
<proteinExistence type="predicted"/>
<keyword evidence="2" id="KW-0441">Lipid A biosynthesis</keyword>
<dbReference type="InterPro" id="IPR018357">
    <property type="entry name" value="Hexapep_transf_CS"/>
</dbReference>
<evidence type="ECO:0000256" key="3">
    <source>
        <dbReference type="ARBA" id="ARBA00022679"/>
    </source>
</evidence>
<comment type="caution">
    <text evidence="6">The sequence shown here is derived from an EMBL/GenBank/DDBJ whole genome shotgun (WGS) entry which is preliminary data.</text>
</comment>
<dbReference type="SUPFAM" id="SSF51161">
    <property type="entry name" value="Trimeric LpxA-like enzymes"/>
    <property type="match status" value="1"/>
</dbReference>
<evidence type="ECO:0000256" key="4">
    <source>
        <dbReference type="ARBA" id="ARBA00023098"/>
    </source>
</evidence>
<dbReference type="NCBIfam" id="TIGR01853">
    <property type="entry name" value="lipid_A_lpxD"/>
    <property type="match status" value="1"/>
</dbReference>
<dbReference type="PANTHER" id="PTHR43378">
    <property type="entry name" value="UDP-3-O-ACYLGLUCOSAMINE N-ACYLTRANSFERASE"/>
    <property type="match status" value="1"/>
</dbReference>
<sequence>MAFRLKRLASIHTLSSVSRMVFSITQTRKIENLSAPRLLSAIISSNWFSTGQRASNHSSTEQGTKVQLECALNSRLENGGEDDQQDYGRWGNGGGTFHKSALIDPSAFVEVGAVVHSECAVGADCHIGSGAVIGPTVTIGQSTKIGYNVALANCIVGDFCAIHSGVCIGQDGFGFYVDEQGNMVKKPQTLKARIENHVEIGTNTCIDRGSWRDTVVGEHTKIDNLVQIGHNVVIGRSCLICGQVGVAGSVTIGDYVTLGGRVGIRDHVNIASKVRLAANSCVTKDISVPGDYGGFPSIPIRDWRRQIAKHRQILKQEFCLNANPIQKSTI</sequence>
<gene>
    <name evidence="6" type="ORF">RDI58_006788</name>
</gene>
<dbReference type="InterPro" id="IPR007691">
    <property type="entry name" value="LpxD"/>
</dbReference>
<keyword evidence="1" id="KW-0444">Lipid biosynthesis</keyword>
<name>A0AAN8TU88_SOLBU</name>
<evidence type="ECO:0000256" key="1">
    <source>
        <dbReference type="ARBA" id="ARBA00022516"/>
    </source>
</evidence>
<evidence type="ECO:0000256" key="2">
    <source>
        <dbReference type="ARBA" id="ARBA00022556"/>
    </source>
</evidence>
<evidence type="ECO:0000313" key="7">
    <source>
        <dbReference type="Proteomes" id="UP001371456"/>
    </source>
</evidence>
<dbReference type="PROSITE" id="PS00101">
    <property type="entry name" value="HEXAPEP_TRANSFERASES"/>
    <property type="match status" value="2"/>
</dbReference>